<evidence type="ECO:0000256" key="2">
    <source>
        <dbReference type="ARBA" id="ARBA00022448"/>
    </source>
</evidence>
<dbReference type="Proteomes" id="UP000297834">
    <property type="component" value="Unassembled WGS sequence"/>
</dbReference>
<evidence type="ECO:0000256" key="4">
    <source>
        <dbReference type="ARBA" id="ARBA00022519"/>
    </source>
</evidence>
<dbReference type="EMBL" id="SNTY01000007">
    <property type="protein sequence ID" value="TEU30507.1"/>
    <property type="molecule type" value="Genomic_DNA"/>
</dbReference>
<sequence length="390" mass="44455">MTSPISGLYKISGFYFLYYAVVGAFMPYWSLYLEDQGFNRVTIGLLASITVLTRIFAPIAWGWLADRTGKRMRWVRLATLMECIIWLSIFLLPNTLGHLAILMFVFSFFQNAILAQFEAVTLFWLGTQRESLYGKVRRWGSVGFIAAVFILGKVFDLISIHYLPMLLMVIAAFTWAWSWQIHEPQQAPTAQKQLSSIFPILKQPQVWRFFSIEFLLLLSHAPFYSFYSNYLKDYGYSTGTTGLLWSLGVVAEIVMFSQSRHLLARFKQNYLIALCLILTSLRWLLVASFPQFLSVQIIAQCLHAFSFGLFHVIAMRVIFNNFLPAQQGRAQAFYSTMWGLGVASGSLLAGHYWQAYGGSAMFYAATLVVLLGLFFLSPRYVVKTQSALDL</sequence>
<accession>A0A4Y7XFR3</accession>
<dbReference type="PANTHER" id="PTHR23522:SF10">
    <property type="entry name" value="3-PHENYLPROPIONIC ACID TRANSPORTER-RELATED"/>
    <property type="match status" value="1"/>
</dbReference>
<dbReference type="InterPro" id="IPR026032">
    <property type="entry name" value="HcaT-like"/>
</dbReference>
<dbReference type="NCBIfam" id="NF037955">
    <property type="entry name" value="mfs"/>
    <property type="match status" value="1"/>
</dbReference>
<dbReference type="RefSeq" id="WP_134243231.1">
    <property type="nucleotide sequence ID" value="NZ_SNTY01000007.1"/>
</dbReference>
<keyword evidence="11" id="KW-1185">Reference proteome</keyword>
<feature type="transmembrane region" description="Helical" evidence="8">
    <location>
        <begin position="360"/>
        <end position="382"/>
    </location>
</feature>
<dbReference type="STRING" id="1120977.GCA_000619845_00750"/>
<dbReference type="AlphaFoldDB" id="A0A4Y7XFR3"/>
<dbReference type="InterPro" id="IPR024989">
    <property type="entry name" value="MFS_assoc_dom"/>
</dbReference>
<dbReference type="InterPro" id="IPR036259">
    <property type="entry name" value="MFS_trans_sf"/>
</dbReference>
<feature type="transmembrane region" description="Helical" evidence="8">
    <location>
        <begin position="269"/>
        <end position="285"/>
    </location>
</feature>
<organism evidence="10 11">
    <name type="scientific">Alkanindiges illinoisensis</name>
    <dbReference type="NCBI Taxonomy" id="197183"/>
    <lineage>
        <taxon>Bacteria</taxon>
        <taxon>Pseudomonadati</taxon>
        <taxon>Pseudomonadota</taxon>
        <taxon>Gammaproteobacteria</taxon>
        <taxon>Moraxellales</taxon>
        <taxon>Moraxellaceae</taxon>
        <taxon>Alkanindiges</taxon>
    </lineage>
</organism>
<gene>
    <name evidence="10" type="ORF">E2B99_01465</name>
</gene>
<feature type="transmembrane region" description="Helical" evidence="8">
    <location>
        <begin position="331"/>
        <end position="354"/>
    </location>
</feature>
<comment type="caution">
    <text evidence="10">The sequence shown here is derived from an EMBL/GenBank/DDBJ whole genome shotgun (WGS) entry which is preliminary data.</text>
</comment>
<dbReference type="PIRSF" id="PIRSF004925">
    <property type="entry name" value="HcaT"/>
    <property type="match status" value="1"/>
</dbReference>
<dbReference type="PANTHER" id="PTHR23522">
    <property type="entry name" value="BLL5896 PROTEIN"/>
    <property type="match status" value="1"/>
</dbReference>
<evidence type="ECO:0000256" key="6">
    <source>
        <dbReference type="ARBA" id="ARBA00022989"/>
    </source>
</evidence>
<dbReference type="GO" id="GO:0015528">
    <property type="term" value="F:lactose:proton symporter activity"/>
    <property type="evidence" value="ECO:0007669"/>
    <property type="project" value="TreeGrafter"/>
</dbReference>
<dbReference type="SUPFAM" id="SSF103473">
    <property type="entry name" value="MFS general substrate transporter"/>
    <property type="match status" value="1"/>
</dbReference>
<dbReference type="PROSITE" id="PS50850">
    <property type="entry name" value="MFS"/>
    <property type="match status" value="1"/>
</dbReference>
<evidence type="ECO:0000256" key="7">
    <source>
        <dbReference type="ARBA" id="ARBA00023136"/>
    </source>
</evidence>
<feature type="transmembrane region" description="Helical" evidence="8">
    <location>
        <begin position="161"/>
        <end position="179"/>
    </location>
</feature>
<feature type="transmembrane region" description="Helical" evidence="8">
    <location>
        <begin position="297"/>
        <end position="319"/>
    </location>
</feature>
<keyword evidence="7 8" id="KW-0472">Membrane</keyword>
<dbReference type="GO" id="GO:0005886">
    <property type="term" value="C:plasma membrane"/>
    <property type="evidence" value="ECO:0007669"/>
    <property type="project" value="UniProtKB-SubCell"/>
</dbReference>
<evidence type="ECO:0000313" key="10">
    <source>
        <dbReference type="EMBL" id="TEU30507.1"/>
    </source>
</evidence>
<feature type="transmembrane region" description="Helical" evidence="8">
    <location>
        <begin position="12"/>
        <end position="29"/>
    </location>
</feature>
<name>A0A4Y7XFR3_9GAMM</name>
<feature type="domain" description="Major facilitator superfamily (MFS) profile" evidence="9">
    <location>
        <begin position="205"/>
        <end position="390"/>
    </location>
</feature>
<evidence type="ECO:0000256" key="8">
    <source>
        <dbReference type="SAM" id="Phobius"/>
    </source>
</evidence>
<dbReference type="Pfam" id="PF12832">
    <property type="entry name" value="MFS_1_like"/>
    <property type="match status" value="1"/>
</dbReference>
<proteinExistence type="predicted"/>
<keyword evidence="3" id="KW-1003">Cell membrane</keyword>
<dbReference type="InterPro" id="IPR020846">
    <property type="entry name" value="MFS_dom"/>
</dbReference>
<dbReference type="GO" id="GO:0030395">
    <property type="term" value="F:lactose binding"/>
    <property type="evidence" value="ECO:0007669"/>
    <property type="project" value="TreeGrafter"/>
</dbReference>
<evidence type="ECO:0000259" key="9">
    <source>
        <dbReference type="PROSITE" id="PS50850"/>
    </source>
</evidence>
<evidence type="ECO:0000256" key="1">
    <source>
        <dbReference type="ARBA" id="ARBA00004429"/>
    </source>
</evidence>
<evidence type="ECO:0000256" key="5">
    <source>
        <dbReference type="ARBA" id="ARBA00022692"/>
    </source>
</evidence>
<feature type="transmembrane region" description="Helical" evidence="8">
    <location>
        <begin position="239"/>
        <end position="257"/>
    </location>
</feature>
<comment type="subcellular location">
    <subcellularLocation>
        <location evidence="1">Cell inner membrane</location>
        <topology evidence="1">Multi-pass membrane protein</topology>
    </subcellularLocation>
</comment>
<dbReference type="Gene3D" id="1.20.1250.20">
    <property type="entry name" value="MFS general substrate transporter like domains"/>
    <property type="match status" value="2"/>
</dbReference>
<dbReference type="OrthoDB" id="9150135at2"/>
<evidence type="ECO:0000313" key="11">
    <source>
        <dbReference type="Proteomes" id="UP000297834"/>
    </source>
</evidence>
<keyword evidence="5 8" id="KW-0812">Transmembrane</keyword>
<evidence type="ECO:0000256" key="3">
    <source>
        <dbReference type="ARBA" id="ARBA00022475"/>
    </source>
</evidence>
<protein>
    <submittedName>
        <fullName evidence="10">MFS transporter</fullName>
    </submittedName>
</protein>
<reference evidence="10 11" key="1">
    <citation type="submission" date="2019-03" db="EMBL/GenBank/DDBJ databases">
        <title>Alkanindiges illinoisensis: a potential pathogenic isolated from ascites of a gastric cancer patient with abdominal metastasis.</title>
        <authorList>
            <person name="Hu X."/>
            <person name="Yang B."/>
            <person name="Yan X."/>
            <person name="Lin L."/>
            <person name="Zhao H."/>
            <person name="Zhou F."/>
            <person name="Su B."/>
            <person name="Chen J."/>
            <person name="Rui Y."/>
            <person name="Wang Q."/>
            <person name="Zheng L."/>
        </authorList>
    </citation>
    <scope>NUCLEOTIDE SEQUENCE [LARGE SCALE GENOMIC DNA]</scope>
    <source>
        <strain evidence="10 11">NFYY 23406</strain>
    </source>
</reference>
<feature type="transmembrane region" description="Helical" evidence="8">
    <location>
        <begin position="206"/>
        <end position="227"/>
    </location>
</feature>
<keyword evidence="6 8" id="KW-1133">Transmembrane helix</keyword>
<keyword evidence="2" id="KW-0813">Transport</keyword>
<feature type="transmembrane region" description="Helical" evidence="8">
    <location>
        <begin position="41"/>
        <end position="62"/>
    </location>
</feature>
<keyword evidence="4" id="KW-0997">Cell inner membrane</keyword>